<comment type="subcellular location">
    <subcellularLocation>
        <location evidence="8">Cell membrane</location>
        <topology evidence="8">Multi-pass membrane protein</topology>
    </subcellularLocation>
    <subcellularLocation>
        <location evidence="1">Membrane</location>
        <topology evidence="1">Multi-pass membrane protein</topology>
    </subcellularLocation>
</comment>
<feature type="transmembrane region" description="Helical" evidence="8">
    <location>
        <begin position="270"/>
        <end position="288"/>
    </location>
</feature>
<evidence type="ECO:0000313" key="10">
    <source>
        <dbReference type="EMBL" id="PEN17355.1"/>
    </source>
</evidence>
<dbReference type="Pfam" id="PF01040">
    <property type="entry name" value="UbiA"/>
    <property type="match status" value="1"/>
</dbReference>
<comment type="catalytic activity">
    <reaction evidence="8">
        <text>an all-trans-polyprenyl diphosphate + 1,4-dihydroxy-2-naphthoate + H(+) = a 2-demethylmenaquinol + CO2 + diphosphate</text>
        <dbReference type="Rhea" id="RHEA:26478"/>
        <dbReference type="Rhea" id="RHEA-COMP:9563"/>
        <dbReference type="Rhea" id="RHEA-COMP:9564"/>
        <dbReference type="ChEBI" id="CHEBI:11173"/>
        <dbReference type="ChEBI" id="CHEBI:15378"/>
        <dbReference type="ChEBI" id="CHEBI:16526"/>
        <dbReference type="ChEBI" id="CHEBI:33019"/>
        <dbReference type="ChEBI" id="CHEBI:55437"/>
        <dbReference type="ChEBI" id="CHEBI:58914"/>
        <dbReference type="EC" id="2.5.1.74"/>
    </reaction>
</comment>
<keyword evidence="5 8" id="KW-0812">Transmembrane</keyword>
<evidence type="ECO:0000256" key="6">
    <source>
        <dbReference type="ARBA" id="ARBA00022989"/>
    </source>
</evidence>
<feature type="transmembrane region" description="Helical" evidence="8">
    <location>
        <begin position="145"/>
        <end position="163"/>
    </location>
</feature>
<dbReference type="InterPro" id="IPR044878">
    <property type="entry name" value="UbiA_sf"/>
</dbReference>
<dbReference type="AlphaFoldDB" id="A0A2A8D8N3"/>
<dbReference type="EMBL" id="PDEV01000001">
    <property type="protein sequence ID" value="PEN17355.1"/>
    <property type="molecule type" value="Genomic_DNA"/>
</dbReference>
<dbReference type="InterPro" id="IPR004657">
    <property type="entry name" value="MenA"/>
</dbReference>
<dbReference type="Proteomes" id="UP000219947">
    <property type="component" value="Unassembled WGS sequence"/>
</dbReference>
<organism evidence="10 11">
    <name type="scientific">Rothia dentocariosa</name>
    <dbReference type="NCBI Taxonomy" id="2047"/>
    <lineage>
        <taxon>Bacteria</taxon>
        <taxon>Bacillati</taxon>
        <taxon>Actinomycetota</taxon>
        <taxon>Actinomycetes</taxon>
        <taxon>Micrococcales</taxon>
        <taxon>Micrococcaceae</taxon>
        <taxon>Rothia</taxon>
    </lineage>
</organism>
<keyword evidence="6 8" id="KW-1133">Transmembrane helix</keyword>
<evidence type="ECO:0000256" key="7">
    <source>
        <dbReference type="ARBA" id="ARBA00023136"/>
    </source>
</evidence>
<keyword evidence="2 8" id="KW-0474">Menaquinone biosynthesis</keyword>
<dbReference type="InterPro" id="IPR000537">
    <property type="entry name" value="UbiA_prenyltransferase"/>
</dbReference>
<dbReference type="UniPathway" id="UPA00079">
    <property type="reaction ID" value="UER00168"/>
</dbReference>
<dbReference type="PIRSF" id="PIRSF005355">
    <property type="entry name" value="UBIAD1"/>
    <property type="match status" value="1"/>
</dbReference>
<dbReference type="GO" id="GO:0009234">
    <property type="term" value="P:menaquinone biosynthetic process"/>
    <property type="evidence" value="ECO:0007669"/>
    <property type="project" value="UniProtKB-UniRule"/>
</dbReference>
<feature type="transmembrane region" description="Helical" evidence="8">
    <location>
        <begin position="169"/>
        <end position="191"/>
    </location>
</feature>
<evidence type="ECO:0000256" key="2">
    <source>
        <dbReference type="ARBA" id="ARBA00022428"/>
    </source>
</evidence>
<dbReference type="GO" id="GO:0005886">
    <property type="term" value="C:plasma membrane"/>
    <property type="evidence" value="ECO:0007669"/>
    <property type="project" value="UniProtKB-SubCell"/>
</dbReference>
<dbReference type="NCBIfam" id="NF004751">
    <property type="entry name" value="PRK06080.1-3"/>
    <property type="match status" value="1"/>
</dbReference>
<reference evidence="10" key="1">
    <citation type="submission" date="2017-10" db="EMBL/GenBank/DDBJ databases">
        <title>Kefir isolates.</title>
        <authorList>
            <person name="Kim Y."/>
            <person name="Blasche S."/>
        </authorList>
    </citation>
    <scope>NUCLEOTIDE SEQUENCE [LARGE SCALE GENOMIC DNA]</scope>
    <source>
        <strain evidence="10">OG2-2</strain>
    </source>
</reference>
<sequence length="304" mass="32609">MATPAEWIEGARLRTLPLAIAPIIAGSAAAYEIDAFKPWYAFLAFLVAFFLQVGVNYANDYSDGIKGTDEGRVGPMRLVGSGAASAKSVKYAAFLCFGLAMCSGLILVALANQWWFLAIGASAVFAAWGYTGGEHPYGYMGLGDIFVFVYFGLVATLGTLYTQSHELTVTGWVSAIAIGLISCALLMANNVRDIPTDRKSGKLTLAVRLGDWRARIAYCAEMLIALLLGAFVVPHNPWFLVTFILLGPTVHSCVTVLFKQGPALIPVLKQAGIVALIYSILVAISVWLHGLNLLSNTVEVFTGY</sequence>
<dbReference type="PANTHER" id="PTHR13929:SF0">
    <property type="entry name" value="UBIA PRENYLTRANSFERASE DOMAIN-CONTAINING PROTEIN 1"/>
    <property type="match status" value="1"/>
</dbReference>
<gene>
    <name evidence="8" type="primary">menA</name>
    <name evidence="10" type="ORF">CRM92_04955</name>
</gene>
<dbReference type="GO" id="GO:0046428">
    <property type="term" value="F:1,4-dihydroxy-2-naphthoate polyprenyltransferase activity"/>
    <property type="evidence" value="ECO:0007669"/>
    <property type="project" value="UniProtKB-UniRule"/>
</dbReference>
<protein>
    <recommendedName>
        <fullName evidence="8 9">1,4-dihydroxy-2-naphthoate octaprenyltransferase</fullName>
        <shortName evidence="8">DHNA-octaprenyltransferase</shortName>
        <ecNumber evidence="8 9">2.5.1.74</ecNumber>
    </recommendedName>
</protein>
<dbReference type="NCBIfam" id="TIGR00751">
    <property type="entry name" value="menA"/>
    <property type="match status" value="1"/>
</dbReference>
<keyword evidence="11" id="KW-1185">Reference proteome</keyword>
<feature type="transmembrane region" description="Helical" evidence="8">
    <location>
        <begin position="91"/>
        <end position="108"/>
    </location>
</feature>
<comment type="similarity">
    <text evidence="8">Belongs to the MenA family. Type 1 subfamily.</text>
</comment>
<comment type="function">
    <text evidence="8">Conversion of 1,4-dihydroxy-2-naphthoate (DHNA) to demethylmenaquinone (DMK).</text>
</comment>
<evidence type="ECO:0000256" key="8">
    <source>
        <dbReference type="HAMAP-Rule" id="MF_01937"/>
    </source>
</evidence>
<evidence type="ECO:0000256" key="3">
    <source>
        <dbReference type="ARBA" id="ARBA00022475"/>
    </source>
</evidence>
<evidence type="ECO:0000313" key="11">
    <source>
        <dbReference type="Proteomes" id="UP000219947"/>
    </source>
</evidence>
<dbReference type="EC" id="2.5.1.74" evidence="8 9"/>
<feature type="transmembrane region" description="Helical" evidence="8">
    <location>
        <begin position="238"/>
        <end position="258"/>
    </location>
</feature>
<dbReference type="CDD" id="cd13962">
    <property type="entry name" value="PT_UbiA_UBIAD1"/>
    <property type="match status" value="1"/>
</dbReference>
<evidence type="ECO:0000256" key="5">
    <source>
        <dbReference type="ARBA" id="ARBA00022692"/>
    </source>
</evidence>
<feature type="transmembrane region" description="Helical" evidence="8">
    <location>
        <begin position="114"/>
        <end position="133"/>
    </location>
</feature>
<feature type="transmembrane region" description="Helical" evidence="8">
    <location>
        <begin position="40"/>
        <end position="58"/>
    </location>
</feature>
<feature type="transmembrane region" description="Helical" evidence="8">
    <location>
        <begin position="212"/>
        <end position="232"/>
    </location>
</feature>
<proteinExistence type="inferred from homology"/>
<comment type="pathway">
    <text evidence="8">Quinol/quinone metabolism; menaquinone biosynthesis; menaquinol from 1,4-dihydroxy-2-naphthoate: step 1/2.</text>
</comment>
<comment type="caution">
    <text evidence="10">The sequence shown here is derived from an EMBL/GenBank/DDBJ whole genome shotgun (WGS) entry which is preliminary data.</text>
</comment>
<dbReference type="HAMAP" id="MF_01937">
    <property type="entry name" value="MenA_1"/>
    <property type="match status" value="1"/>
</dbReference>
<dbReference type="InterPro" id="IPR026046">
    <property type="entry name" value="UBIAD1"/>
</dbReference>
<accession>A0A2A8D8N3</accession>
<evidence type="ECO:0000256" key="9">
    <source>
        <dbReference type="NCBIfam" id="TIGR00751"/>
    </source>
</evidence>
<keyword evidence="3 8" id="KW-1003">Cell membrane</keyword>
<evidence type="ECO:0000256" key="1">
    <source>
        <dbReference type="ARBA" id="ARBA00004141"/>
    </source>
</evidence>
<dbReference type="PANTHER" id="PTHR13929">
    <property type="entry name" value="1,4-DIHYDROXY-2-NAPHTHOATE OCTAPRENYLTRANSFERASE"/>
    <property type="match status" value="1"/>
</dbReference>
<keyword evidence="7 8" id="KW-0472">Membrane</keyword>
<dbReference type="Gene3D" id="1.10.357.140">
    <property type="entry name" value="UbiA prenyltransferase"/>
    <property type="match status" value="1"/>
</dbReference>
<dbReference type="GO" id="GO:0042371">
    <property type="term" value="P:vitamin K biosynthetic process"/>
    <property type="evidence" value="ECO:0007669"/>
    <property type="project" value="TreeGrafter"/>
</dbReference>
<evidence type="ECO:0000256" key="4">
    <source>
        <dbReference type="ARBA" id="ARBA00022679"/>
    </source>
</evidence>
<name>A0A2A8D8N3_9MICC</name>
<keyword evidence="4 8" id="KW-0808">Transferase</keyword>
<dbReference type="RefSeq" id="WP_098042490.1">
    <property type="nucleotide sequence ID" value="NZ_PDEV01000001.1"/>
</dbReference>